<accession>A0A8J6AMS0</accession>
<protein>
    <submittedName>
        <fullName evidence="1">Uncharacterized protein</fullName>
    </submittedName>
</protein>
<comment type="caution">
    <text evidence="1">The sequence shown here is derived from an EMBL/GenBank/DDBJ whole genome shotgun (WGS) entry which is preliminary data.</text>
</comment>
<evidence type="ECO:0000313" key="1">
    <source>
        <dbReference type="EMBL" id="KAG8524201.1"/>
    </source>
</evidence>
<keyword evidence="2" id="KW-1185">Reference proteome</keyword>
<gene>
    <name evidence="1" type="ORF">J0S82_008485</name>
</gene>
<dbReference type="AlphaFoldDB" id="A0A8J6AMS0"/>
<name>A0A8J6AMS0_GALPY</name>
<evidence type="ECO:0000313" key="2">
    <source>
        <dbReference type="Proteomes" id="UP000700334"/>
    </source>
</evidence>
<dbReference type="EMBL" id="JAGFMF010011393">
    <property type="protein sequence ID" value="KAG8524201.1"/>
    <property type="molecule type" value="Genomic_DNA"/>
</dbReference>
<sequence>MIGSYMLRTGLILYFTSKEMYVVTHRHILCNLNNKANIYVVENAALVQKYHYAFWHNVPKAPFCYQGNDIAMALELLTGNSYIEYTR</sequence>
<reference evidence="1" key="1">
    <citation type="journal article" date="2021" name="Evol. Appl.">
        <title>The genome of the Pyrenean desman and the effects of bottlenecks and inbreeding on the genomic landscape of an endangered species.</title>
        <authorList>
            <person name="Escoda L."/>
            <person name="Castresana J."/>
        </authorList>
    </citation>
    <scope>NUCLEOTIDE SEQUENCE</scope>
    <source>
        <strain evidence="1">IBE-C5619</strain>
    </source>
</reference>
<feature type="non-terminal residue" evidence="1">
    <location>
        <position position="87"/>
    </location>
</feature>
<organism evidence="1 2">
    <name type="scientific">Galemys pyrenaicus</name>
    <name type="common">Iberian desman</name>
    <name type="synonym">Pyrenean desman</name>
    <dbReference type="NCBI Taxonomy" id="202257"/>
    <lineage>
        <taxon>Eukaryota</taxon>
        <taxon>Metazoa</taxon>
        <taxon>Chordata</taxon>
        <taxon>Craniata</taxon>
        <taxon>Vertebrata</taxon>
        <taxon>Euteleostomi</taxon>
        <taxon>Mammalia</taxon>
        <taxon>Eutheria</taxon>
        <taxon>Laurasiatheria</taxon>
        <taxon>Eulipotyphla</taxon>
        <taxon>Talpidae</taxon>
        <taxon>Galemys</taxon>
    </lineage>
</organism>
<proteinExistence type="predicted"/>
<dbReference type="Proteomes" id="UP000700334">
    <property type="component" value="Unassembled WGS sequence"/>
</dbReference>